<feature type="compositionally biased region" description="Low complexity" evidence="2">
    <location>
        <begin position="48"/>
        <end position="60"/>
    </location>
</feature>
<dbReference type="AlphaFoldDB" id="A0A543J0Y6"/>
<name>A0A543J0Y6_9ACTN</name>
<protein>
    <submittedName>
        <fullName evidence="4">Putative spermidine/putrescine transport system substrate-binding protein</fullName>
    </submittedName>
</protein>
<comment type="caution">
    <text evidence="4">The sequence shown here is derived from an EMBL/GenBank/DDBJ whole genome shotgun (WGS) entry which is preliminary data.</text>
</comment>
<keyword evidence="5" id="KW-1185">Reference proteome</keyword>
<dbReference type="Pfam" id="PF13416">
    <property type="entry name" value="SBP_bac_8"/>
    <property type="match status" value="1"/>
</dbReference>
<dbReference type="Proteomes" id="UP000319213">
    <property type="component" value="Unassembled WGS sequence"/>
</dbReference>
<proteinExistence type="predicted"/>
<evidence type="ECO:0000313" key="4">
    <source>
        <dbReference type="EMBL" id="TQM76487.1"/>
    </source>
</evidence>
<dbReference type="InterPro" id="IPR006059">
    <property type="entry name" value="SBP"/>
</dbReference>
<dbReference type="PROSITE" id="PS51257">
    <property type="entry name" value="PROKAR_LIPOPROTEIN"/>
    <property type="match status" value="1"/>
</dbReference>
<organism evidence="4 5">
    <name type="scientific">Thermopolyspora flexuosa</name>
    <dbReference type="NCBI Taxonomy" id="103836"/>
    <lineage>
        <taxon>Bacteria</taxon>
        <taxon>Bacillati</taxon>
        <taxon>Actinomycetota</taxon>
        <taxon>Actinomycetes</taxon>
        <taxon>Streptosporangiales</taxon>
        <taxon>Streptosporangiaceae</taxon>
        <taxon>Thermopolyspora</taxon>
    </lineage>
</organism>
<reference evidence="4 5" key="1">
    <citation type="submission" date="2019-06" db="EMBL/GenBank/DDBJ databases">
        <title>Sequencing the genomes of 1000 actinobacteria strains.</title>
        <authorList>
            <person name="Klenk H.-P."/>
        </authorList>
    </citation>
    <scope>NUCLEOTIDE SEQUENCE [LARGE SCALE GENOMIC DNA]</scope>
    <source>
        <strain evidence="4 5">DSM 43186</strain>
    </source>
</reference>
<feature type="region of interest" description="Disordered" evidence="2">
    <location>
        <begin position="48"/>
        <end position="74"/>
    </location>
</feature>
<dbReference type="PANTHER" id="PTHR30222:SF18">
    <property type="entry name" value="BIFUNCTIONAL POLYHYDROXYBUTYRATE SYNTHASE _ ABC TRANSPORTER PERIPLASMIC BINDING PROTEIN-RELATED"/>
    <property type="match status" value="1"/>
</dbReference>
<keyword evidence="1 3" id="KW-0732">Signal</keyword>
<dbReference type="RefSeq" id="WP_142260365.1">
    <property type="nucleotide sequence ID" value="NZ_BMPV01000001.1"/>
</dbReference>
<dbReference type="SUPFAM" id="SSF53850">
    <property type="entry name" value="Periplasmic binding protein-like II"/>
    <property type="match status" value="1"/>
</dbReference>
<evidence type="ECO:0000256" key="2">
    <source>
        <dbReference type="SAM" id="MobiDB-lite"/>
    </source>
</evidence>
<dbReference type="PANTHER" id="PTHR30222">
    <property type="entry name" value="SPERMIDINE/PUTRESCINE-BINDING PERIPLASMIC PROTEIN"/>
    <property type="match status" value="1"/>
</dbReference>
<dbReference type="EMBL" id="VFPQ01000001">
    <property type="protein sequence ID" value="TQM76487.1"/>
    <property type="molecule type" value="Genomic_DNA"/>
</dbReference>
<feature type="chain" id="PRO_5021955948" evidence="3">
    <location>
        <begin position="27"/>
        <end position="414"/>
    </location>
</feature>
<feature type="signal peptide" evidence="3">
    <location>
        <begin position="1"/>
        <end position="26"/>
    </location>
</feature>
<evidence type="ECO:0000256" key="3">
    <source>
        <dbReference type="SAM" id="SignalP"/>
    </source>
</evidence>
<dbReference type="OrthoDB" id="9813777at2"/>
<accession>A0A543J0Y6</accession>
<dbReference type="Gene3D" id="3.40.190.10">
    <property type="entry name" value="Periplasmic binding protein-like II"/>
    <property type="match status" value="2"/>
</dbReference>
<evidence type="ECO:0000256" key="1">
    <source>
        <dbReference type="ARBA" id="ARBA00022729"/>
    </source>
</evidence>
<gene>
    <name evidence="4" type="ORF">FHX40_3222</name>
</gene>
<sequence>MAGVTRGRAARPARVLATAAAGLALAACGGPQTATTVVAEAAARTRQVAASASPSGTPSPSASPAPTPTALGKGEGTVNVLALRGYVEYGGVDPTVNWIAAFERNTGCRVRLTYAERGERLDQALAEGSYDVVSAPPETAGRLIAEGRAAPLATRLVSHYRDIPKWLRTLPAFTAGDRVYGVPYLWAYHQVGYDRAQLGRDAAPADIGALFRDRGPVMLRDDPLTIADAALALDGEDGTKDPFRLTRERFDAAVALLEARGEDERAFWRSSTDVVRGFAPGRLRLAQALPYQVGVLARADRPVQGVTPRRTTGWADAWMITAGAANVNCAYRWLGHVSSADVQREAAAWTGLAPANPKACTGRTRRICDDYRVDDPGLRGRIVFAVRPTADCGDGTTGCVDHAEWQRRWRELVR</sequence>
<evidence type="ECO:0000313" key="5">
    <source>
        <dbReference type="Proteomes" id="UP000319213"/>
    </source>
</evidence>